<keyword evidence="2" id="KW-0238">DNA-binding</keyword>
<dbReference type="InterPro" id="IPR002818">
    <property type="entry name" value="DJ-1/PfpI"/>
</dbReference>
<proteinExistence type="predicted"/>
<keyword evidence="6" id="KW-1185">Reference proteome</keyword>
<dbReference type="RefSeq" id="WP_186598555.1">
    <property type="nucleotide sequence ID" value="NZ_JABWRS010000005.1"/>
</dbReference>
<gene>
    <name evidence="5" type="ORF">HU747_09255</name>
</gene>
<evidence type="ECO:0000259" key="4">
    <source>
        <dbReference type="PROSITE" id="PS01124"/>
    </source>
</evidence>
<dbReference type="PROSITE" id="PS00041">
    <property type="entry name" value="HTH_ARAC_FAMILY_1"/>
    <property type="match status" value="1"/>
</dbReference>
<sequence length="318" mass="36138">MHTTILVTDLCSFTSAHLALDFLEAANLIATETTRKFTITIASLNGNPVYNSSGRELKADAALNDIKHTDIVLIPGYVFSLIEAQPSFNKYSEWLKTQHAQGAFLASMCTSAFMLAEAGLLNEIQATTHWAFVSKLKRSYPEVCINEGRMVYEHNRIATSAGANASVDLLLHIVRKFMSLEVALRCTEYFYAHPPKAQQSEHPLWTLPKQHGDRAILQIQDWMEANLSRKIVIAEICQKFGFGERNFKRRFLDATGFPPLSYLQLLRIEEAKRLLEMTETGIDIIINKIGYEDSNSFRRLFVQRVGLSPAKYRKKFRQ</sequence>
<accession>A0ABR6V5M8</accession>
<reference evidence="5 6" key="1">
    <citation type="journal article" date="2020" name="Microorganisms">
        <title>Reliable Identification of Environmental Pseudomonas Isolates Using the rpoD Gene.</title>
        <authorList>
            <consortium name="The Broad Institute Genome Sequencing Platform"/>
            <person name="Girard L."/>
            <person name="Lood C."/>
            <person name="Rokni-Zadeh H."/>
            <person name="van Noort V."/>
            <person name="Lavigne R."/>
            <person name="De Mot R."/>
        </authorList>
    </citation>
    <scope>NUCLEOTIDE SEQUENCE [LARGE SCALE GENOMIC DNA]</scope>
    <source>
        <strain evidence="5 6">RW7P2</strain>
    </source>
</reference>
<keyword evidence="1" id="KW-0805">Transcription regulation</keyword>
<dbReference type="EMBL" id="JABWRS010000005">
    <property type="protein sequence ID" value="MBC3475787.1"/>
    <property type="molecule type" value="Genomic_DNA"/>
</dbReference>
<evidence type="ECO:0000256" key="1">
    <source>
        <dbReference type="ARBA" id="ARBA00023015"/>
    </source>
</evidence>
<evidence type="ECO:0000256" key="2">
    <source>
        <dbReference type="ARBA" id="ARBA00023125"/>
    </source>
</evidence>
<dbReference type="PROSITE" id="PS01124">
    <property type="entry name" value="HTH_ARAC_FAMILY_2"/>
    <property type="match status" value="1"/>
</dbReference>
<dbReference type="PANTHER" id="PTHR43130:SF11">
    <property type="entry name" value="TRANSCRIPTIONAL REGULATORY PROTEIN"/>
    <property type="match status" value="1"/>
</dbReference>
<dbReference type="Gene3D" id="1.10.10.60">
    <property type="entry name" value="Homeodomain-like"/>
    <property type="match status" value="2"/>
</dbReference>
<dbReference type="InterPro" id="IPR029062">
    <property type="entry name" value="Class_I_gatase-like"/>
</dbReference>
<dbReference type="Proteomes" id="UP000628086">
    <property type="component" value="Unassembled WGS sequence"/>
</dbReference>
<dbReference type="SUPFAM" id="SSF52317">
    <property type="entry name" value="Class I glutamine amidotransferase-like"/>
    <property type="match status" value="1"/>
</dbReference>
<comment type="caution">
    <text evidence="5">The sequence shown here is derived from an EMBL/GenBank/DDBJ whole genome shotgun (WGS) entry which is preliminary data.</text>
</comment>
<dbReference type="Pfam" id="PF12833">
    <property type="entry name" value="HTH_18"/>
    <property type="match status" value="1"/>
</dbReference>
<dbReference type="InterPro" id="IPR018062">
    <property type="entry name" value="HTH_AraC-typ_CS"/>
</dbReference>
<dbReference type="SMART" id="SM00342">
    <property type="entry name" value="HTH_ARAC"/>
    <property type="match status" value="1"/>
</dbReference>
<evidence type="ECO:0000313" key="6">
    <source>
        <dbReference type="Proteomes" id="UP000628086"/>
    </source>
</evidence>
<keyword evidence="3" id="KW-0804">Transcription</keyword>
<dbReference type="Pfam" id="PF01965">
    <property type="entry name" value="DJ-1_PfpI"/>
    <property type="match status" value="1"/>
</dbReference>
<feature type="domain" description="HTH araC/xylS-type" evidence="4">
    <location>
        <begin position="217"/>
        <end position="315"/>
    </location>
</feature>
<evidence type="ECO:0000313" key="5">
    <source>
        <dbReference type="EMBL" id="MBC3475787.1"/>
    </source>
</evidence>
<dbReference type="SUPFAM" id="SSF46689">
    <property type="entry name" value="Homeodomain-like"/>
    <property type="match status" value="2"/>
</dbReference>
<dbReference type="InterPro" id="IPR018060">
    <property type="entry name" value="HTH_AraC"/>
</dbReference>
<name>A0ABR6V5M8_9PSED</name>
<dbReference type="PANTHER" id="PTHR43130">
    <property type="entry name" value="ARAC-FAMILY TRANSCRIPTIONAL REGULATOR"/>
    <property type="match status" value="1"/>
</dbReference>
<dbReference type="Gene3D" id="3.40.50.880">
    <property type="match status" value="1"/>
</dbReference>
<organism evidence="5 6">
    <name type="scientific">Pseudomonas taiwanensis</name>
    <dbReference type="NCBI Taxonomy" id="470150"/>
    <lineage>
        <taxon>Bacteria</taxon>
        <taxon>Pseudomonadati</taxon>
        <taxon>Pseudomonadota</taxon>
        <taxon>Gammaproteobacteria</taxon>
        <taxon>Pseudomonadales</taxon>
        <taxon>Pseudomonadaceae</taxon>
        <taxon>Pseudomonas</taxon>
    </lineage>
</organism>
<dbReference type="InterPro" id="IPR052158">
    <property type="entry name" value="INH-QAR"/>
</dbReference>
<dbReference type="InterPro" id="IPR009057">
    <property type="entry name" value="Homeodomain-like_sf"/>
</dbReference>
<evidence type="ECO:0000256" key="3">
    <source>
        <dbReference type="ARBA" id="ARBA00023163"/>
    </source>
</evidence>
<protein>
    <submittedName>
        <fullName evidence="5">DJ-1/PfpI family protein</fullName>
    </submittedName>
</protein>